<evidence type="ECO:0000256" key="4">
    <source>
        <dbReference type="ARBA" id="ARBA00022679"/>
    </source>
</evidence>
<dbReference type="PANTHER" id="PTHR39321">
    <property type="entry name" value="NICOTINATE-NUCLEOTIDE ADENYLYLTRANSFERASE-RELATED"/>
    <property type="match status" value="1"/>
</dbReference>
<dbReference type="GO" id="GO:0004515">
    <property type="term" value="F:nicotinate-nucleotide adenylyltransferase activity"/>
    <property type="evidence" value="ECO:0007669"/>
    <property type="project" value="UniProtKB-UniRule"/>
</dbReference>
<evidence type="ECO:0000256" key="10">
    <source>
        <dbReference type="HAMAP-Rule" id="MF_00244"/>
    </source>
</evidence>
<comment type="pathway">
    <text evidence="2 10">Cofactor biosynthesis; NAD(+) biosynthesis; deamido-NAD(+) from nicotinate D-ribonucleotide: step 1/1.</text>
</comment>
<evidence type="ECO:0000256" key="5">
    <source>
        <dbReference type="ARBA" id="ARBA00022695"/>
    </source>
</evidence>
<dbReference type="InterPro" id="IPR005248">
    <property type="entry name" value="NadD/NMNAT"/>
</dbReference>
<dbReference type="HAMAP" id="MF_00244">
    <property type="entry name" value="NaMN_adenylyltr"/>
    <property type="match status" value="1"/>
</dbReference>
<reference evidence="12 13" key="1">
    <citation type="submission" date="2016-07" db="EMBL/GenBank/DDBJ databases">
        <title>High microdiversification within the ubiquitous acI lineage of Actinobacteria.</title>
        <authorList>
            <person name="Neuenschwander S.M."/>
            <person name="Salcher M."/>
            <person name="Ghai R."/>
            <person name="Pernthaler J."/>
        </authorList>
    </citation>
    <scope>NUCLEOTIDE SEQUENCE [LARGE SCALE GENOMIC DNA]</scope>
    <source>
        <strain evidence="12">MMS-IIA-15</strain>
    </source>
</reference>
<comment type="catalytic activity">
    <reaction evidence="9 10">
        <text>nicotinate beta-D-ribonucleotide + ATP + H(+) = deamido-NAD(+) + diphosphate</text>
        <dbReference type="Rhea" id="RHEA:22860"/>
        <dbReference type="ChEBI" id="CHEBI:15378"/>
        <dbReference type="ChEBI" id="CHEBI:30616"/>
        <dbReference type="ChEBI" id="CHEBI:33019"/>
        <dbReference type="ChEBI" id="CHEBI:57502"/>
        <dbReference type="ChEBI" id="CHEBI:58437"/>
        <dbReference type="EC" id="2.7.7.18"/>
    </reaction>
</comment>
<evidence type="ECO:0000313" key="13">
    <source>
        <dbReference type="Proteomes" id="UP000217186"/>
    </source>
</evidence>
<evidence type="ECO:0000256" key="1">
    <source>
        <dbReference type="ARBA" id="ARBA00002324"/>
    </source>
</evidence>
<dbReference type="InterPro" id="IPR004821">
    <property type="entry name" value="Cyt_trans-like"/>
</dbReference>
<dbReference type="KEGG" id="pvn:A7sIIA15_02300"/>
<dbReference type="UniPathway" id="UPA00253">
    <property type="reaction ID" value="UER00332"/>
</dbReference>
<dbReference type="AlphaFoldDB" id="A0A249KSE1"/>
<evidence type="ECO:0000256" key="8">
    <source>
        <dbReference type="ARBA" id="ARBA00023027"/>
    </source>
</evidence>
<dbReference type="NCBIfam" id="TIGR00125">
    <property type="entry name" value="cyt_tran_rel"/>
    <property type="match status" value="1"/>
</dbReference>
<comment type="function">
    <text evidence="1 10">Catalyzes the reversible adenylation of nicotinate mononucleotide (NaMN) to nicotinic acid adenine dinucleotide (NaAD).</text>
</comment>
<dbReference type="GO" id="GO:0009435">
    <property type="term" value="P:NAD+ biosynthetic process"/>
    <property type="evidence" value="ECO:0007669"/>
    <property type="project" value="UniProtKB-UniRule"/>
</dbReference>
<keyword evidence="5 10" id="KW-0548">Nucleotidyltransferase</keyword>
<dbReference type="Proteomes" id="UP000217186">
    <property type="component" value="Chromosome"/>
</dbReference>
<dbReference type="SUPFAM" id="SSF52374">
    <property type="entry name" value="Nucleotidylyl transferase"/>
    <property type="match status" value="1"/>
</dbReference>
<evidence type="ECO:0000256" key="7">
    <source>
        <dbReference type="ARBA" id="ARBA00022840"/>
    </source>
</evidence>
<sequence>MSRVGIYGGTFDPIHRGHLHVITQLFKKDLIDQLLLIPAGNPLLRSAEPSASAEQRRTMCELAVSTLPEEIKNKVQVNPIEILRQGPSYAIDTVEAVSQTFPDDQIYLIVGADAFSKMDQWHRAQELEKMVSIICINRPGYPATGIDIEALDTAATSIRQGMSADVPEIVAGFIRENGLYDNQ</sequence>
<keyword evidence="8 10" id="KW-0520">NAD</keyword>
<dbReference type="InterPro" id="IPR014729">
    <property type="entry name" value="Rossmann-like_a/b/a_fold"/>
</dbReference>
<dbReference type="Pfam" id="PF01467">
    <property type="entry name" value="CTP_transf_like"/>
    <property type="match status" value="1"/>
</dbReference>
<evidence type="ECO:0000256" key="6">
    <source>
        <dbReference type="ARBA" id="ARBA00022741"/>
    </source>
</evidence>
<feature type="domain" description="Cytidyltransferase-like" evidence="11">
    <location>
        <begin position="6"/>
        <end position="151"/>
    </location>
</feature>
<dbReference type="RefSeq" id="WP_095685611.1">
    <property type="nucleotide sequence ID" value="NZ_CP016776.1"/>
</dbReference>
<protein>
    <recommendedName>
        <fullName evidence="10">Probable nicotinate-nucleotide adenylyltransferase</fullName>
        <ecNumber evidence="10">2.7.7.18</ecNumber>
    </recommendedName>
    <alternativeName>
        <fullName evidence="10">Deamido-NAD(+) diphosphorylase</fullName>
    </alternativeName>
    <alternativeName>
        <fullName evidence="10">Deamido-NAD(+) pyrophosphorylase</fullName>
    </alternativeName>
    <alternativeName>
        <fullName evidence="10">Nicotinate mononucleotide adenylyltransferase</fullName>
        <shortName evidence="10">NaMN adenylyltransferase</shortName>
    </alternativeName>
</protein>
<keyword evidence="6 10" id="KW-0547">Nucleotide-binding</keyword>
<keyword evidence="7 10" id="KW-0067">ATP-binding</keyword>
<evidence type="ECO:0000256" key="3">
    <source>
        <dbReference type="ARBA" id="ARBA00022642"/>
    </source>
</evidence>
<evidence type="ECO:0000259" key="11">
    <source>
        <dbReference type="Pfam" id="PF01467"/>
    </source>
</evidence>
<gene>
    <name evidence="10" type="primary">nadD</name>
    <name evidence="12" type="ORF">A7sIIA15_02300</name>
</gene>
<dbReference type="OrthoDB" id="5295945at2"/>
<dbReference type="Gene3D" id="3.40.50.620">
    <property type="entry name" value="HUPs"/>
    <property type="match status" value="1"/>
</dbReference>
<comment type="similarity">
    <text evidence="10">Belongs to the NadD family.</text>
</comment>
<dbReference type="NCBIfam" id="TIGR00482">
    <property type="entry name" value="nicotinate (nicotinamide) nucleotide adenylyltransferase"/>
    <property type="match status" value="1"/>
</dbReference>
<dbReference type="CDD" id="cd02165">
    <property type="entry name" value="NMNAT"/>
    <property type="match status" value="1"/>
</dbReference>
<organism evidence="12 13">
    <name type="scientific">Candidatus Planktophila vernalis</name>
    <dbReference type="NCBI Taxonomy" id="1884907"/>
    <lineage>
        <taxon>Bacteria</taxon>
        <taxon>Bacillati</taxon>
        <taxon>Actinomycetota</taxon>
        <taxon>Actinomycetes</taxon>
        <taxon>Candidatus Nanopelagicales</taxon>
        <taxon>Candidatus Nanopelagicaceae</taxon>
        <taxon>Candidatus Planktophila</taxon>
    </lineage>
</organism>
<dbReference type="PANTHER" id="PTHR39321:SF3">
    <property type="entry name" value="PHOSPHOPANTETHEINE ADENYLYLTRANSFERASE"/>
    <property type="match status" value="1"/>
</dbReference>
<dbReference type="EMBL" id="CP016776">
    <property type="protein sequence ID" value="ASY19723.1"/>
    <property type="molecule type" value="Genomic_DNA"/>
</dbReference>
<name>A0A249KSE1_9ACTN</name>
<accession>A0A249KSE1</accession>
<evidence type="ECO:0000256" key="9">
    <source>
        <dbReference type="ARBA" id="ARBA00048721"/>
    </source>
</evidence>
<keyword evidence="3 10" id="KW-0662">Pyridine nucleotide biosynthesis</keyword>
<evidence type="ECO:0000313" key="12">
    <source>
        <dbReference type="EMBL" id="ASY19723.1"/>
    </source>
</evidence>
<evidence type="ECO:0000256" key="2">
    <source>
        <dbReference type="ARBA" id="ARBA00005019"/>
    </source>
</evidence>
<dbReference type="EC" id="2.7.7.18" evidence="10"/>
<proteinExistence type="inferred from homology"/>
<keyword evidence="4 10" id="KW-0808">Transferase</keyword>
<dbReference type="GO" id="GO:0005524">
    <property type="term" value="F:ATP binding"/>
    <property type="evidence" value="ECO:0007669"/>
    <property type="project" value="UniProtKB-KW"/>
</dbReference>
<keyword evidence="13" id="KW-1185">Reference proteome</keyword>